<dbReference type="RefSeq" id="WP_280309560.1">
    <property type="nucleotide sequence ID" value="NZ_JAPDIQ010000006.1"/>
</dbReference>
<dbReference type="Pfam" id="PF15594">
    <property type="entry name" value="Imm50"/>
    <property type="match status" value="1"/>
</dbReference>
<comment type="caution">
    <text evidence="1">The sequence shown here is derived from an EMBL/GenBank/DDBJ whole genome shotgun (WGS) entry which is preliminary data.</text>
</comment>
<evidence type="ECO:0000313" key="1">
    <source>
        <dbReference type="EMBL" id="MDH4764337.1"/>
    </source>
</evidence>
<organism evidence="1 2">
    <name type="scientific">Pseudomonas flavocrustae</name>
    <dbReference type="NCBI Taxonomy" id="2991719"/>
    <lineage>
        <taxon>Bacteria</taxon>
        <taxon>Pseudomonadati</taxon>
        <taxon>Pseudomonadota</taxon>
        <taxon>Gammaproteobacteria</taxon>
        <taxon>Pseudomonadales</taxon>
        <taxon>Pseudomonadaceae</taxon>
        <taxon>Pseudomonas</taxon>
    </lineage>
</organism>
<sequence>MNLAASIGKLSVECPTYICNAKKVTEVMGYWPSFHDAEVISFSAARAAPGQVGKSSARLCVNVCQYDEVGAGIAEYEMACCKSVLIEFLFIDLQFLSLKDFNHQNVINSIIFRQLENHSIEVEFESIFGVGGAIRCIGAEVSDVTMLL</sequence>
<dbReference type="EMBL" id="JAPDIQ010000006">
    <property type="protein sequence ID" value="MDH4764337.1"/>
    <property type="molecule type" value="Genomic_DNA"/>
</dbReference>
<proteinExistence type="predicted"/>
<evidence type="ECO:0000313" key="2">
    <source>
        <dbReference type="Proteomes" id="UP001157461"/>
    </source>
</evidence>
<name>A0ABT6IJK5_9PSED</name>
<accession>A0ABT6IJK5</accession>
<dbReference type="Proteomes" id="UP001157461">
    <property type="component" value="Unassembled WGS sequence"/>
</dbReference>
<gene>
    <name evidence="1" type="ORF">OMP44_15720</name>
</gene>
<protein>
    <submittedName>
        <fullName evidence="1">Immunity 50 family protein</fullName>
    </submittedName>
</protein>
<keyword evidence="2" id="KW-1185">Reference proteome</keyword>
<reference evidence="1 2" key="1">
    <citation type="submission" date="2022-10" db="EMBL/GenBank/DDBJ databases">
        <title>A novel Pseudomonas species, isolated from Passiflora incarnata leaves.</title>
        <authorList>
            <person name="Cueva-Yesquen L.G."/>
            <person name="Fantinatti-Garboggini F."/>
        </authorList>
    </citation>
    <scope>NUCLEOTIDE SEQUENCE [LARGE SCALE GENOMIC DNA]</scope>
    <source>
        <strain evidence="1 2">CBMAI 2609</strain>
    </source>
</reference>
<dbReference type="InterPro" id="IPR028957">
    <property type="entry name" value="Imm50"/>
</dbReference>